<accession>A0A9Y2IN07</accession>
<dbReference type="Proteomes" id="UP001236014">
    <property type="component" value="Chromosome"/>
</dbReference>
<evidence type="ECO:0000313" key="2">
    <source>
        <dbReference type="EMBL" id="WIX83345.1"/>
    </source>
</evidence>
<name>A0A9Y2IN07_9PSEU</name>
<evidence type="ECO:0000256" key="1">
    <source>
        <dbReference type="SAM" id="MobiDB-lite"/>
    </source>
</evidence>
<gene>
    <name evidence="2" type="ORF">QRX50_22585</name>
</gene>
<evidence type="ECO:0000313" key="3">
    <source>
        <dbReference type="Proteomes" id="UP001236014"/>
    </source>
</evidence>
<evidence type="ECO:0008006" key="4">
    <source>
        <dbReference type="Google" id="ProtNLM"/>
    </source>
</evidence>
<organism evidence="2 3">
    <name type="scientific">Amycolatopsis carbonis</name>
    <dbReference type="NCBI Taxonomy" id="715471"/>
    <lineage>
        <taxon>Bacteria</taxon>
        <taxon>Bacillati</taxon>
        <taxon>Actinomycetota</taxon>
        <taxon>Actinomycetes</taxon>
        <taxon>Pseudonocardiales</taxon>
        <taxon>Pseudonocardiaceae</taxon>
        <taxon>Amycolatopsis</taxon>
    </lineage>
</organism>
<protein>
    <recommendedName>
        <fullName evidence="4">Tyr recombinase domain-containing protein</fullName>
    </recommendedName>
</protein>
<reference evidence="2 3" key="1">
    <citation type="submission" date="2023-06" db="EMBL/GenBank/DDBJ databases">
        <authorList>
            <person name="Oyuntsetseg B."/>
            <person name="Kim S.B."/>
        </authorList>
    </citation>
    <scope>NUCLEOTIDE SEQUENCE [LARGE SCALE GENOMIC DNA]</scope>
    <source>
        <strain evidence="2 3">2-15</strain>
    </source>
</reference>
<proteinExistence type="predicted"/>
<dbReference type="EMBL" id="CP127294">
    <property type="protein sequence ID" value="WIX83345.1"/>
    <property type="molecule type" value="Genomic_DNA"/>
</dbReference>
<dbReference type="GO" id="GO:0003677">
    <property type="term" value="F:DNA binding"/>
    <property type="evidence" value="ECO:0007669"/>
    <property type="project" value="InterPro"/>
</dbReference>
<dbReference type="AlphaFoldDB" id="A0A9Y2IN07"/>
<dbReference type="InterPro" id="IPR011010">
    <property type="entry name" value="DNA_brk_join_enz"/>
</dbReference>
<keyword evidence="3" id="KW-1185">Reference proteome</keyword>
<feature type="region of interest" description="Disordered" evidence="1">
    <location>
        <begin position="85"/>
        <end position="140"/>
    </location>
</feature>
<dbReference type="SUPFAM" id="SSF56349">
    <property type="entry name" value="DNA breaking-rejoining enzymes"/>
    <property type="match status" value="1"/>
</dbReference>
<feature type="compositionally biased region" description="Basic and acidic residues" evidence="1">
    <location>
        <begin position="100"/>
        <end position="122"/>
    </location>
</feature>
<sequence>MCRSLLRRGSASSTVRAHAVAVRTIADTVHPHAARNLYSIAAEAHGIPIRQISRDLGHATLAPTEAYLGQGHHLAGRAARILADLITAGEPPVPSTQESSGERPSGHETTEQPARGRHEDRGGPPVRGAGQRCGLIPACR</sequence>
<dbReference type="KEGG" id="acab:QRX50_22585"/>
<dbReference type="RefSeq" id="WP_285973897.1">
    <property type="nucleotide sequence ID" value="NZ_CP127294.1"/>
</dbReference>